<name>A0A1G6T0R5_9PROT</name>
<dbReference type="Gene3D" id="3.40.190.150">
    <property type="entry name" value="Bordetella uptake gene, domain 1"/>
    <property type="match status" value="1"/>
</dbReference>
<protein>
    <submittedName>
        <fullName evidence="3">Tripartite-type tricarboxylate transporter, receptor component TctC</fullName>
    </submittedName>
</protein>
<gene>
    <name evidence="3" type="ORF">SAMN04487779_1005223</name>
</gene>
<keyword evidence="3" id="KW-0675">Receptor</keyword>
<dbReference type="Proteomes" id="UP000198925">
    <property type="component" value="Unassembled WGS sequence"/>
</dbReference>
<evidence type="ECO:0000313" key="3">
    <source>
        <dbReference type="EMBL" id="SDD22106.1"/>
    </source>
</evidence>
<dbReference type="STRING" id="938405.SAMN02927895_02347"/>
<dbReference type="SUPFAM" id="SSF53850">
    <property type="entry name" value="Periplasmic binding protein-like II"/>
    <property type="match status" value="1"/>
</dbReference>
<dbReference type="Gene3D" id="3.40.190.10">
    <property type="entry name" value="Periplasmic binding protein-like II"/>
    <property type="match status" value="1"/>
</dbReference>
<proteinExistence type="inferred from homology"/>
<evidence type="ECO:0000256" key="2">
    <source>
        <dbReference type="SAM" id="SignalP"/>
    </source>
</evidence>
<sequence length="328" mass="34833">MNRRRLLAALPLTLAAPALWSSAAQAQAEFPNRPVTIIVPFAAGGPTDVISRLVAEGMSRHLGQPVVVENVTGAGGTIAAARVAQARGDGYTLLMHHVGHASSATLYRRLPYNVVDSFAPLGLVSDAAMTLVARPDFPASDFAGFIGEIRKQGDKLNLAHSGLGGANHLCGMLLQHAAGTALTGVVFRGSAPAITDLMGGRIDVFCDQATNTAPFLRDGRIKGYAVTLPERVPGLELPTTAEAGQPGLAMSTWHGLYAPRATPAEVQERLAVAIRAALQEERLRQRFAELVTAPAAEERATPAFHRRFLAEEVARWRPIIEATGQYAD</sequence>
<dbReference type="PANTHER" id="PTHR42928:SF5">
    <property type="entry name" value="BLR1237 PROTEIN"/>
    <property type="match status" value="1"/>
</dbReference>
<comment type="similarity">
    <text evidence="1">Belongs to the UPF0065 (bug) family.</text>
</comment>
<dbReference type="RefSeq" id="WP_090663460.1">
    <property type="nucleotide sequence ID" value="NZ_FMZX01000005.1"/>
</dbReference>
<dbReference type="EMBL" id="FMZX01000005">
    <property type="protein sequence ID" value="SDD22106.1"/>
    <property type="molecule type" value="Genomic_DNA"/>
</dbReference>
<feature type="chain" id="PRO_5011568615" evidence="2">
    <location>
        <begin position="27"/>
        <end position="328"/>
    </location>
</feature>
<evidence type="ECO:0000256" key="1">
    <source>
        <dbReference type="ARBA" id="ARBA00006987"/>
    </source>
</evidence>
<reference evidence="3 4" key="1">
    <citation type="submission" date="2016-10" db="EMBL/GenBank/DDBJ databases">
        <authorList>
            <person name="de Groot N.N."/>
        </authorList>
    </citation>
    <scope>NUCLEOTIDE SEQUENCE [LARGE SCALE GENOMIC DNA]</scope>
    <source>
        <strain evidence="3 4">CPCC 100156</strain>
    </source>
</reference>
<organism evidence="3 4">
    <name type="scientific">Belnapia rosea</name>
    <dbReference type="NCBI Taxonomy" id="938405"/>
    <lineage>
        <taxon>Bacteria</taxon>
        <taxon>Pseudomonadati</taxon>
        <taxon>Pseudomonadota</taxon>
        <taxon>Alphaproteobacteria</taxon>
        <taxon>Acetobacterales</taxon>
        <taxon>Roseomonadaceae</taxon>
        <taxon>Belnapia</taxon>
    </lineage>
</organism>
<dbReference type="Pfam" id="PF03401">
    <property type="entry name" value="TctC"/>
    <property type="match status" value="1"/>
</dbReference>
<dbReference type="AlphaFoldDB" id="A0A1G6T0R5"/>
<keyword evidence="2" id="KW-0732">Signal</keyword>
<dbReference type="PANTHER" id="PTHR42928">
    <property type="entry name" value="TRICARBOXYLATE-BINDING PROTEIN"/>
    <property type="match status" value="1"/>
</dbReference>
<accession>A0A1G6T0R5</accession>
<feature type="signal peptide" evidence="2">
    <location>
        <begin position="1"/>
        <end position="26"/>
    </location>
</feature>
<evidence type="ECO:0000313" key="4">
    <source>
        <dbReference type="Proteomes" id="UP000198925"/>
    </source>
</evidence>
<dbReference type="InterPro" id="IPR005064">
    <property type="entry name" value="BUG"/>
</dbReference>
<dbReference type="InterPro" id="IPR042100">
    <property type="entry name" value="Bug_dom1"/>
</dbReference>
<keyword evidence="4" id="KW-1185">Reference proteome</keyword>
<dbReference type="PIRSF" id="PIRSF017082">
    <property type="entry name" value="YflP"/>
    <property type="match status" value="1"/>
</dbReference>